<sequence>MARRMRRSQDRQVFRHTAVNSKRINVNPKIYRGGIRM</sequence>
<dbReference type="EMBL" id="BK032855">
    <property type="protein sequence ID" value="DAF64275.1"/>
    <property type="molecule type" value="Genomic_DNA"/>
</dbReference>
<organism evidence="1">
    <name type="scientific">Microviridae sp. ctemt10</name>
    <dbReference type="NCBI Taxonomy" id="2827647"/>
    <lineage>
        <taxon>Viruses</taxon>
        <taxon>Monodnaviria</taxon>
        <taxon>Sangervirae</taxon>
        <taxon>Phixviricota</taxon>
        <taxon>Malgrandaviricetes</taxon>
        <taxon>Petitvirales</taxon>
        <taxon>Microviridae</taxon>
    </lineage>
</organism>
<protein>
    <submittedName>
        <fullName evidence="1">Uncharacterized protein</fullName>
    </submittedName>
</protein>
<proteinExistence type="predicted"/>
<evidence type="ECO:0000313" key="1">
    <source>
        <dbReference type="EMBL" id="DAF64275.1"/>
    </source>
</evidence>
<reference evidence="1" key="1">
    <citation type="journal article" date="2021" name="Proc. Natl. Acad. Sci. U.S.A.">
        <title>A Catalog of Tens of Thousands of Viruses from Human Metagenomes Reveals Hidden Associations with Chronic Diseases.</title>
        <authorList>
            <person name="Tisza M.J."/>
            <person name="Buck C.B."/>
        </authorList>
    </citation>
    <scope>NUCLEOTIDE SEQUENCE</scope>
    <source>
        <strain evidence="1">Ctemt10</strain>
    </source>
</reference>
<accession>A0A8S5TMF8</accession>
<name>A0A8S5TMF8_9VIRU</name>